<sequence>MWRLRSDLPKSLFDEMAASAAFNSGTKYQGSDWQRFGFALKLIGTSSVSALSAICLIGASQNEWCSFSSPVAKLPTTEAKDKVALLVPTHQHVGMFVVMGSYIVGSSFHPTSISSSSNSGIWIWKEMRMNSSSSFGSSSGDDATFITVVVTATASVRVVFIGIVILCGMIGAQSTSIMSPALCASLLATFGIWYSTRRPHS</sequence>
<gene>
    <name evidence="2" type="ORF">G2W53_017649</name>
</gene>
<evidence type="ECO:0000313" key="3">
    <source>
        <dbReference type="Proteomes" id="UP000634136"/>
    </source>
</evidence>
<reference evidence="2" key="1">
    <citation type="submission" date="2020-09" db="EMBL/GenBank/DDBJ databases">
        <title>Genome-Enabled Discovery of Anthraquinone Biosynthesis in Senna tora.</title>
        <authorList>
            <person name="Kang S.-H."/>
            <person name="Pandey R.P."/>
            <person name="Lee C.-M."/>
            <person name="Sim J.-S."/>
            <person name="Jeong J.-T."/>
            <person name="Choi B.-S."/>
            <person name="Jung M."/>
            <person name="Ginzburg D."/>
            <person name="Zhao K."/>
            <person name="Won S.Y."/>
            <person name="Oh T.-J."/>
            <person name="Yu Y."/>
            <person name="Kim N.-H."/>
            <person name="Lee O.R."/>
            <person name="Lee T.-H."/>
            <person name="Bashyal P."/>
            <person name="Kim T.-S."/>
            <person name="Lee W.-H."/>
            <person name="Kawkins C."/>
            <person name="Kim C.-K."/>
            <person name="Kim J.S."/>
            <person name="Ahn B.O."/>
            <person name="Rhee S.Y."/>
            <person name="Sohng J.K."/>
        </authorList>
    </citation>
    <scope>NUCLEOTIDE SEQUENCE</scope>
    <source>
        <tissue evidence="2">Leaf</tissue>
    </source>
</reference>
<keyword evidence="1" id="KW-0472">Membrane</keyword>
<proteinExistence type="predicted"/>
<feature type="transmembrane region" description="Helical" evidence="1">
    <location>
        <begin position="177"/>
        <end position="196"/>
    </location>
</feature>
<evidence type="ECO:0000256" key="1">
    <source>
        <dbReference type="SAM" id="Phobius"/>
    </source>
</evidence>
<keyword evidence="1" id="KW-1133">Transmembrane helix</keyword>
<dbReference type="Proteomes" id="UP000634136">
    <property type="component" value="Unassembled WGS sequence"/>
</dbReference>
<name>A0A834TQP8_9FABA</name>
<comment type="caution">
    <text evidence="2">The sequence shown here is derived from an EMBL/GenBank/DDBJ whole genome shotgun (WGS) entry which is preliminary data.</text>
</comment>
<keyword evidence="3" id="KW-1185">Reference proteome</keyword>
<evidence type="ECO:0000313" key="2">
    <source>
        <dbReference type="EMBL" id="KAF7826485.1"/>
    </source>
</evidence>
<dbReference type="AlphaFoldDB" id="A0A834TQP8"/>
<protein>
    <submittedName>
        <fullName evidence="2">Uncharacterized protein</fullName>
    </submittedName>
</protein>
<feature type="transmembrane region" description="Helical" evidence="1">
    <location>
        <begin position="145"/>
        <end position="171"/>
    </location>
</feature>
<accession>A0A834TQP8</accession>
<dbReference type="EMBL" id="JAAIUW010000006">
    <property type="protein sequence ID" value="KAF7826485.1"/>
    <property type="molecule type" value="Genomic_DNA"/>
</dbReference>
<keyword evidence="1" id="KW-0812">Transmembrane</keyword>
<organism evidence="2 3">
    <name type="scientific">Senna tora</name>
    <dbReference type="NCBI Taxonomy" id="362788"/>
    <lineage>
        <taxon>Eukaryota</taxon>
        <taxon>Viridiplantae</taxon>
        <taxon>Streptophyta</taxon>
        <taxon>Embryophyta</taxon>
        <taxon>Tracheophyta</taxon>
        <taxon>Spermatophyta</taxon>
        <taxon>Magnoliopsida</taxon>
        <taxon>eudicotyledons</taxon>
        <taxon>Gunneridae</taxon>
        <taxon>Pentapetalae</taxon>
        <taxon>rosids</taxon>
        <taxon>fabids</taxon>
        <taxon>Fabales</taxon>
        <taxon>Fabaceae</taxon>
        <taxon>Caesalpinioideae</taxon>
        <taxon>Cassia clade</taxon>
        <taxon>Senna</taxon>
    </lineage>
</organism>